<feature type="transmembrane region" description="Helical" evidence="5">
    <location>
        <begin position="836"/>
        <end position="858"/>
    </location>
</feature>
<evidence type="ECO:0000256" key="2">
    <source>
        <dbReference type="ARBA" id="ARBA00022692"/>
    </source>
</evidence>
<keyword evidence="4 5" id="KW-0472">Membrane</keyword>
<protein>
    <submittedName>
        <fullName evidence="7">Putative membrane protein</fullName>
    </submittedName>
</protein>
<feature type="transmembrane region" description="Helical" evidence="5">
    <location>
        <begin position="12"/>
        <end position="37"/>
    </location>
</feature>
<evidence type="ECO:0000259" key="6">
    <source>
        <dbReference type="Pfam" id="PF12698"/>
    </source>
</evidence>
<dbReference type="GO" id="GO:0016020">
    <property type="term" value="C:membrane"/>
    <property type="evidence" value="ECO:0007669"/>
    <property type="project" value="UniProtKB-SubCell"/>
</dbReference>
<dbReference type="PANTHER" id="PTHR43077:SF10">
    <property type="entry name" value="TRANSPORT PERMEASE PROTEIN"/>
    <property type="match status" value="1"/>
</dbReference>
<sequence length="1022" mass="102064">MSLDLERPRTRPAGWFTLLGVLLIPVIVAGGFLAATWQATDRLSRVQAAVVNLDDGTRINGQFVPLGRQLAAGLVTEQDENFTWVLADQENADAGLATGRFVAVVTIPKNFSENATSFSDADKARKAVIDVQTSRTTGVADSAIGQQIADVAANRAGRELTENYLDQIYLGFNESGKQFRRVADGASDLSDGAGELNTGVGRARDGIDELADGMGQLSTGGDQLVAGSDQLAAGTRQLAGGLDRAADGTAELPGQTGQLADGAGQLAGGLRQVAPGARQLADGSSQLADGLGRLAPGARQVADGAAPVADGLESSAAGARRLAEGTGPLADGLTRSADGSRQLANGTTELAGGLDRLTAATAELPAGADRLVAGAGELSESAPRLREGADALAPGARRVADGVAEYTSGADRLNREGIAPLTEAIGGIEAPDADRIAALRDGSGQVAEGAAGLDAGLTAYRQYLSRLAQDPPGSCPYADEEGGDRLCEAWAAGAASTAEAAEQRLTSGAQGRPALTAAAGELAEGASRLDTGVGATADQLDDFAGRLPELRSAAARVGESADALTAGSADLRSGASQLADGAERLGPGVQAFADGAVGFADGARATADGLRQLNPALAEAASGARELGTRGGQLADGLGALAAGGRQLDTGAGQLADGLGRLAPGARQLAGGADQVAGGVEQSAAGAAQLAPGARQLADGMGPLTQGADQIAAGTRQLADGLAALPPQLRQAADGADQLADGAEQAAAGTRTYVDGVRQAADGSRQAADGMARLQDGSGQLAGGAKELSDGLADGVDELPNYSSQDRIALKTAAAQPVIVDGTDANLLPESTATSLLMVLALWLGGLATFLALAAVPARALTSRASSARLAARMLAPGAAVIALQALALTIVGQVVLNLALPTLLGVFGFLLLAGASFLAVNQALVAWFGGAGRVISVIMVVLTAAGGILSAVPGWFAALLPLSPLTPALNGVRAVITGGPGVSDGVIGCLLWLVLALAAGVLAIARRRMADPRAYLRPRTA</sequence>
<dbReference type="InterPro" id="IPR023908">
    <property type="entry name" value="xxxLxxG_rpt"/>
</dbReference>
<keyword evidence="8" id="KW-1185">Reference proteome</keyword>
<evidence type="ECO:0000256" key="5">
    <source>
        <dbReference type="SAM" id="Phobius"/>
    </source>
</evidence>
<reference evidence="7 8" key="1">
    <citation type="submission" date="2020-07" db="EMBL/GenBank/DDBJ databases">
        <title>Sequencing the genomes of 1000 actinobacteria strains.</title>
        <authorList>
            <person name="Klenk H.-P."/>
        </authorList>
    </citation>
    <scope>NUCLEOTIDE SEQUENCE [LARGE SCALE GENOMIC DNA]</scope>
    <source>
        <strain evidence="7 8">DSM 103164</strain>
    </source>
</reference>
<evidence type="ECO:0000313" key="8">
    <source>
        <dbReference type="Proteomes" id="UP000527616"/>
    </source>
</evidence>
<evidence type="ECO:0000256" key="1">
    <source>
        <dbReference type="ARBA" id="ARBA00004141"/>
    </source>
</evidence>
<dbReference type="NCBIfam" id="TIGR03057">
    <property type="entry name" value="xxxLxxG_by_4"/>
    <property type="match status" value="9"/>
</dbReference>
<accession>A0A7Z0IKU8</accession>
<organism evidence="7 8">
    <name type="scientific">Naumannella cuiyingiana</name>
    <dbReference type="NCBI Taxonomy" id="1347891"/>
    <lineage>
        <taxon>Bacteria</taxon>
        <taxon>Bacillati</taxon>
        <taxon>Actinomycetota</taxon>
        <taxon>Actinomycetes</taxon>
        <taxon>Propionibacteriales</taxon>
        <taxon>Propionibacteriaceae</taxon>
        <taxon>Naumannella</taxon>
    </lineage>
</organism>
<evidence type="ECO:0000256" key="4">
    <source>
        <dbReference type="ARBA" id="ARBA00023136"/>
    </source>
</evidence>
<feature type="transmembrane region" description="Helical" evidence="5">
    <location>
        <begin position="935"/>
        <end position="957"/>
    </location>
</feature>
<dbReference type="SUPFAM" id="SSF101967">
    <property type="entry name" value="Adhesin YadA, collagen-binding domain"/>
    <property type="match status" value="3"/>
</dbReference>
<dbReference type="Gene3D" id="3.40.1710.10">
    <property type="entry name" value="abc type-2 transporter like domain"/>
    <property type="match status" value="1"/>
</dbReference>
<dbReference type="AlphaFoldDB" id="A0A7Z0IKU8"/>
<dbReference type="RefSeq" id="WP_179444870.1">
    <property type="nucleotide sequence ID" value="NZ_JACBZS010000001.1"/>
</dbReference>
<comment type="caution">
    <text evidence="7">The sequence shown here is derived from an EMBL/GenBank/DDBJ whole genome shotgun (WGS) entry which is preliminary data.</text>
</comment>
<keyword evidence="3 5" id="KW-1133">Transmembrane helix</keyword>
<feature type="transmembrane region" description="Helical" evidence="5">
    <location>
        <begin position="904"/>
        <end position="928"/>
    </location>
</feature>
<name>A0A7Z0IKU8_9ACTN</name>
<dbReference type="InterPro" id="IPR013525">
    <property type="entry name" value="ABC2_TM"/>
</dbReference>
<dbReference type="PANTHER" id="PTHR43077">
    <property type="entry name" value="TRANSPORT PERMEASE YVFS-RELATED"/>
    <property type="match status" value="1"/>
</dbReference>
<evidence type="ECO:0000313" key="7">
    <source>
        <dbReference type="EMBL" id="NYI70984.1"/>
    </source>
</evidence>
<dbReference type="InterPro" id="IPR017500">
    <property type="entry name" value="Phage_infect_YhgE_N"/>
</dbReference>
<gene>
    <name evidence="7" type="ORF">GGQ54_001544</name>
</gene>
<keyword evidence="2 5" id="KW-0812">Transmembrane</keyword>
<feature type="transmembrane region" description="Helical" evidence="5">
    <location>
        <begin position="986"/>
        <end position="1006"/>
    </location>
</feature>
<proteinExistence type="predicted"/>
<feature type="domain" description="ABC-2 type transporter transmembrane" evidence="6">
    <location>
        <begin position="15"/>
        <end position="150"/>
    </location>
</feature>
<dbReference type="GO" id="GO:0140359">
    <property type="term" value="F:ABC-type transporter activity"/>
    <property type="evidence" value="ECO:0007669"/>
    <property type="project" value="InterPro"/>
</dbReference>
<dbReference type="InterPro" id="IPR011049">
    <property type="entry name" value="Serralysin-like_metalloprot_C"/>
</dbReference>
<dbReference type="EMBL" id="JACBZS010000001">
    <property type="protein sequence ID" value="NYI70984.1"/>
    <property type="molecule type" value="Genomic_DNA"/>
</dbReference>
<feature type="transmembrane region" description="Helical" evidence="5">
    <location>
        <begin position="870"/>
        <end position="892"/>
    </location>
</feature>
<dbReference type="NCBIfam" id="TIGR03061">
    <property type="entry name" value="pip_yhgE_Nterm"/>
    <property type="match status" value="1"/>
</dbReference>
<dbReference type="Pfam" id="PF12698">
    <property type="entry name" value="ABC2_membrane_3"/>
    <property type="match status" value="1"/>
</dbReference>
<dbReference type="Proteomes" id="UP000527616">
    <property type="component" value="Unassembled WGS sequence"/>
</dbReference>
<evidence type="ECO:0000256" key="3">
    <source>
        <dbReference type="ARBA" id="ARBA00022989"/>
    </source>
</evidence>
<dbReference type="InterPro" id="IPR051328">
    <property type="entry name" value="T7SS_ABC-Transporter"/>
</dbReference>
<comment type="subcellular location">
    <subcellularLocation>
        <location evidence="1">Membrane</location>
        <topology evidence="1">Multi-pass membrane protein</topology>
    </subcellularLocation>
</comment>